<proteinExistence type="predicted"/>
<sequence>MCLREIWRLELIRTIPQSTRRGRFDRKCKGMQHPYAAPVNQAHQKELGCRRFESLCAGCGQVEGEQFPCESEFVLCKRCAGMKYCVALLGTSIFLEANLAFPPK</sequence>
<dbReference type="EMBL" id="CAVLGL010000148">
    <property type="protein sequence ID" value="CAK1603111.1"/>
    <property type="molecule type" value="Genomic_DNA"/>
</dbReference>
<name>A0AAV1M643_9NEOP</name>
<evidence type="ECO:0000313" key="2">
    <source>
        <dbReference type="Proteomes" id="UP001314205"/>
    </source>
</evidence>
<evidence type="ECO:0000313" key="1">
    <source>
        <dbReference type="EMBL" id="CAK1603111.1"/>
    </source>
</evidence>
<accession>A0AAV1M643</accession>
<dbReference type="AlphaFoldDB" id="A0AAV1M643"/>
<gene>
    <name evidence="1" type="ORF">PARMNEM_LOCUS21525</name>
</gene>
<keyword evidence="2" id="KW-1185">Reference proteome</keyword>
<dbReference type="Proteomes" id="UP001314205">
    <property type="component" value="Unassembled WGS sequence"/>
</dbReference>
<reference evidence="1 2" key="1">
    <citation type="submission" date="2023-11" db="EMBL/GenBank/DDBJ databases">
        <authorList>
            <person name="Hedman E."/>
            <person name="Englund M."/>
            <person name="Stromberg M."/>
            <person name="Nyberg Akerstrom W."/>
            <person name="Nylinder S."/>
            <person name="Jareborg N."/>
            <person name="Kallberg Y."/>
            <person name="Kronander E."/>
        </authorList>
    </citation>
    <scope>NUCLEOTIDE SEQUENCE [LARGE SCALE GENOMIC DNA]</scope>
</reference>
<organism evidence="1 2">
    <name type="scientific">Parnassius mnemosyne</name>
    <name type="common">clouded apollo</name>
    <dbReference type="NCBI Taxonomy" id="213953"/>
    <lineage>
        <taxon>Eukaryota</taxon>
        <taxon>Metazoa</taxon>
        <taxon>Ecdysozoa</taxon>
        <taxon>Arthropoda</taxon>
        <taxon>Hexapoda</taxon>
        <taxon>Insecta</taxon>
        <taxon>Pterygota</taxon>
        <taxon>Neoptera</taxon>
        <taxon>Endopterygota</taxon>
        <taxon>Lepidoptera</taxon>
        <taxon>Glossata</taxon>
        <taxon>Ditrysia</taxon>
        <taxon>Papilionoidea</taxon>
        <taxon>Papilionidae</taxon>
        <taxon>Parnassiinae</taxon>
        <taxon>Parnassini</taxon>
        <taxon>Parnassius</taxon>
        <taxon>Driopa</taxon>
    </lineage>
</organism>
<comment type="caution">
    <text evidence="1">The sequence shown here is derived from an EMBL/GenBank/DDBJ whole genome shotgun (WGS) entry which is preliminary data.</text>
</comment>
<protein>
    <submittedName>
        <fullName evidence="1">Uncharacterized protein</fullName>
    </submittedName>
</protein>